<reference evidence="2" key="1">
    <citation type="journal article" date="2014" name="Genome Announc.">
        <title>Draft Genome Sequence of the Yeast Pseudozyma antarctica Type Strain JCM10317, a Producer of the Glycolipid Biosurfactants, Mannosylerythritol Lipids.</title>
        <authorList>
            <person name="Saika A."/>
            <person name="Koike H."/>
            <person name="Hori T."/>
            <person name="Fukuoka T."/>
            <person name="Sato S."/>
            <person name="Habe H."/>
            <person name="Kitamoto D."/>
            <person name="Morita T."/>
        </authorList>
    </citation>
    <scope>NUCLEOTIDE SEQUENCE [LARGE SCALE GENOMIC DNA]</scope>
    <source>
        <strain evidence="2">JCM 10317</strain>
    </source>
</reference>
<evidence type="ECO:0000313" key="2">
    <source>
        <dbReference type="Proteomes" id="UP000053758"/>
    </source>
</evidence>
<dbReference type="GeneID" id="26306280"/>
<dbReference type="EMBL" id="DF830084">
    <property type="protein sequence ID" value="GAK67311.1"/>
    <property type="molecule type" value="Genomic_DNA"/>
</dbReference>
<evidence type="ECO:0000313" key="1">
    <source>
        <dbReference type="EMBL" id="GAK67311.1"/>
    </source>
</evidence>
<dbReference type="RefSeq" id="XP_014654598.1">
    <property type="nucleotide sequence ID" value="XM_014799112.1"/>
</dbReference>
<dbReference type="OrthoDB" id="2556774at2759"/>
<keyword evidence="2" id="KW-1185">Reference proteome</keyword>
<protein>
    <submittedName>
        <fullName evidence="1">Uncharacterized protein</fullName>
    </submittedName>
</protein>
<name>A0A081CKW5_PSEA2</name>
<dbReference type="Proteomes" id="UP000053758">
    <property type="component" value="Unassembled WGS sequence"/>
</dbReference>
<organism evidence="1 2">
    <name type="scientific">Pseudozyma antarctica</name>
    <name type="common">Yeast</name>
    <name type="synonym">Candida antarctica</name>
    <dbReference type="NCBI Taxonomy" id="84753"/>
    <lineage>
        <taxon>Eukaryota</taxon>
        <taxon>Fungi</taxon>
        <taxon>Dikarya</taxon>
        <taxon>Basidiomycota</taxon>
        <taxon>Ustilaginomycotina</taxon>
        <taxon>Ustilaginomycetes</taxon>
        <taxon>Ustilaginales</taxon>
        <taxon>Ustilaginaceae</taxon>
        <taxon>Moesziomyces</taxon>
    </lineage>
</organism>
<proteinExistence type="predicted"/>
<dbReference type="HOGENOM" id="CLU_253303_0_0_1"/>
<accession>A0A081CKW5</accession>
<sequence length="1502" mass="160496">MARETASQPGPSRTQPSQPSSSRNGSTSTRATAMTNEEDQDDPSAAARKLRRQRRREEQAYKVYGWENLYGGGGRPPVFDIRDLRRSERNAPSNSQFNGSASARHESHSPRRSSRLPPASAPQPSTSAPTQSRSGKRKATSPPTETRRERRRTRSTSTQQPPAAQSDSDNDFEVVGWTGPAASQSRTQPERTTPVATKLEQSPAKSPQTLPHVQNRDRLFLTSSSSSPGRQVSLLPAESAPTAASSRETSLSTSTRAASNMESEDTIIAAFAQGSSLIEQVLRAITRYSESLDQAHRHRETADTLYRQLTALGPTPTIKDLHVITCSVPWRLDKRLAVVFRAWNTHLLQRHSITKRTESPSTHAAQPVRSSRSTSKEASLAPAAVAEDDAVAPSNDISRSKTPHPPPATIETSDAQADVQEPSDPTDVQMGQIGASGDAAAGQEEVDLLADHEAGDTSAGPPASIASVDSPRAYGTPPEEPEEQEEQDELLEEVDELEDDDAVPVASGEQDGAPAQPVDAREPSVPADQEAKEPVAEQASADAAASMTTEAAPVPTGEPSADLAEENQEPIPDDSTTSTLVTEGEPQTEAAAAKGADAADGDVVMDATEEIRASSAQPTAESPPASDERQDGSSTPVPARSVDPADIEMAADSPTAPIANPSRVPDEVQSSTTETAPSRRDDTHEVTPTPVIPPADHPTADATGEAAPLPATTRATDQAEAEPSQDAVASSDSAMTATVAAHAMAELPDANAQVVAAAPVFQHAHQRNTIDGSDSQAQETANGALNVASSVSTEFNEASPANPNPRQDPQKDQEQAAIATEHTSDPSAARPSIAVDSSDAQQQPAAPSIDDDRASVVVPEPDIASGSVLLQELRRLDRAHSQPSSDTSASAPVSSASRPKMTMADRMKSLLKDLASITNRRSSYEMLQQLKPLRAGKATKRTIPDLVERWQDPANMIPWTCLQDLYPRIFHPRAETHMHLSMHELMNKVASTRSVQHLAQKIPERVIARALMEFPRIPHMLECWSKEKEGYFASRQLPQPTDTLPEFRFADAAPAPRPGSARSAVDARASAPPSSTLDEAREAKPVPVARDMGGQTTQAVPMAQSHSNPPPHTSVAGQCVDPSTLHVPQHNARPSVLEPIAPMSGQSLAPPVGGVATVAPAPAALSSVAATMPATHARRTLQGPQTSARSAGPGRPVYILPSPEAQNQSTRTMQPPAVPAQQAQPVHATRPMAGPAFATTGPTMQPSRDMNQFLRQQQQIASQARARQQAATDMRRATEAVFAGLVGDCVSFAEHVLGSRVPSEVAERPYFSEADLTHVVDYVVKVYELEVEAERAAGRRNAAAEEKYAKIMVVKQAAEDVMRTTKILMGVRVCLSETASEALRNASTNAVPRDWQEVLATSPRYASAVEYLMRFQDVPAGLLTRQERNMMLHTMVVATNKDLERTLERTVDVDALIGPVRGATGAISESEAEMIRRECFLIGCICCKHVVGILGQGAKQQS</sequence>
<gene>
    <name evidence="1" type="ORF">PAN0_017c5538</name>
</gene>